<dbReference type="Pfam" id="PF01741">
    <property type="entry name" value="MscL"/>
    <property type="match status" value="1"/>
</dbReference>
<evidence type="ECO:0000256" key="3">
    <source>
        <dbReference type="ARBA" id="ARBA00022475"/>
    </source>
</evidence>
<evidence type="ECO:0000256" key="8">
    <source>
        <dbReference type="ARBA" id="ARBA00023303"/>
    </source>
</evidence>
<gene>
    <name evidence="9" type="primary">mscL</name>
    <name evidence="10" type="ORF">AMPC_06660</name>
</gene>
<organism evidence="10 11">
    <name type="scientific">Anaeromyxobacter paludicola</name>
    <dbReference type="NCBI Taxonomy" id="2918171"/>
    <lineage>
        <taxon>Bacteria</taxon>
        <taxon>Pseudomonadati</taxon>
        <taxon>Myxococcota</taxon>
        <taxon>Myxococcia</taxon>
        <taxon>Myxococcales</taxon>
        <taxon>Cystobacterineae</taxon>
        <taxon>Anaeromyxobacteraceae</taxon>
        <taxon>Anaeromyxobacter</taxon>
    </lineage>
</organism>
<keyword evidence="5 9" id="KW-1133">Transmembrane helix</keyword>
<dbReference type="InterPro" id="IPR037673">
    <property type="entry name" value="MSC/AndL"/>
</dbReference>
<evidence type="ECO:0000256" key="4">
    <source>
        <dbReference type="ARBA" id="ARBA00022692"/>
    </source>
</evidence>
<keyword evidence="4 9" id="KW-0812">Transmembrane</keyword>
<comment type="similarity">
    <text evidence="9">Belongs to the MscL family.</text>
</comment>
<comment type="function">
    <text evidence="9">Channel that opens in response to stretch forces in the membrane lipid bilayer. May participate in the regulation of osmotic pressure changes within the cell.</text>
</comment>
<comment type="subunit">
    <text evidence="9">Homopentamer.</text>
</comment>
<dbReference type="HAMAP" id="MF_00115">
    <property type="entry name" value="MscL"/>
    <property type="match status" value="1"/>
</dbReference>
<keyword evidence="11" id="KW-1185">Reference proteome</keyword>
<keyword evidence="3 9" id="KW-1003">Cell membrane</keyword>
<evidence type="ECO:0000256" key="6">
    <source>
        <dbReference type="ARBA" id="ARBA00023065"/>
    </source>
</evidence>
<dbReference type="InterPro" id="IPR001185">
    <property type="entry name" value="MS_channel"/>
</dbReference>
<reference evidence="11" key="1">
    <citation type="journal article" date="2022" name="Int. J. Syst. Evol. Microbiol.">
        <title>Anaeromyxobacter oryzae sp. nov., Anaeromyxobacter diazotrophicus sp. nov. and Anaeromyxobacter paludicola sp. nov., isolated from paddy soils.</title>
        <authorList>
            <person name="Itoh H."/>
            <person name="Xu Z."/>
            <person name="Mise K."/>
            <person name="Masuda Y."/>
            <person name="Ushijima N."/>
            <person name="Hayakawa C."/>
            <person name="Shiratori Y."/>
            <person name="Senoo K."/>
        </authorList>
    </citation>
    <scope>NUCLEOTIDE SEQUENCE [LARGE SCALE GENOMIC DNA]</scope>
    <source>
        <strain evidence="11">Red630</strain>
    </source>
</reference>
<dbReference type="EMBL" id="AP025592">
    <property type="protein sequence ID" value="BDG07553.1"/>
    <property type="molecule type" value="Genomic_DNA"/>
</dbReference>
<evidence type="ECO:0000256" key="9">
    <source>
        <dbReference type="HAMAP-Rule" id="MF_00115"/>
    </source>
</evidence>
<dbReference type="Proteomes" id="UP001162734">
    <property type="component" value="Chromosome"/>
</dbReference>
<proteinExistence type="inferred from homology"/>
<feature type="transmembrane region" description="Helical" evidence="9">
    <location>
        <begin position="36"/>
        <end position="57"/>
    </location>
</feature>
<protein>
    <recommendedName>
        <fullName evidence="9">Large-conductance mechanosensitive channel</fullName>
    </recommendedName>
</protein>
<sequence>METAPSTSSHSPARLPVASATRLAGEFKAFLLKQNALALAVGVVIGGAFGKIVSGVVDDLIMPIVGLLVPSGDWRTAKVGPFLLGDFAGRCVDFVIVAWVVFLIVKALIHEKAPPPAPATKACPQCLELIPAEAKRCRACAQPV</sequence>
<dbReference type="PANTHER" id="PTHR30266:SF2">
    <property type="entry name" value="LARGE-CONDUCTANCE MECHANOSENSITIVE CHANNEL"/>
    <property type="match status" value="1"/>
</dbReference>
<keyword evidence="7 9" id="KW-0472">Membrane</keyword>
<dbReference type="SUPFAM" id="SSF81330">
    <property type="entry name" value="Gated mechanosensitive channel"/>
    <property type="match status" value="1"/>
</dbReference>
<comment type="subcellular location">
    <subcellularLocation>
        <location evidence="9">Cell membrane</location>
        <topology evidence="9">Multi-pass membrane protein</topology>
    </subcellularLocation>
    <subcellularLocation>
        <location evidence="1">Membrane</location>
        <topology evidence="1">Multi-pass membrane protein</topology>
    </subcellularLocation>
</comment>
<dbReference type="InterPro" id="IPR036019">
    <property type="entry name" value="MscL_channel"/>
</dbReference>
<keyword evidence="6 9" id="KW-0406">Ion transport</keyword>
<evidence type="ECO:0000313" key="10">
    <source>
        <dbReference type="EMBL" id="BDG07553.1"/>
    </source>
</evidence>
<dbReference type="RefSeq" id="WP_248344336.1">
    <property type="nucleotide sequence ID" value="NZ_AP025592.1"/>
</dbReference>
<feature type="transmembrane region" description="Helical" evidence="9">
    <location>
        <begin position="87"/>
        <end position="109"/>
    </location>
</feature>
<dbReference type="Gene3D" id="1.10.1200.120">
    <property type="entry name" value="Large-conductance mechanosensitive channel, MscL, domain 1"/>
    <property type="match status" value="1"/>
</dbReference>
<evidence type="ECO:0000256" key="7">
    <source>
        <dbReference type="ARBA" id="ARBA00023136"/>
    </source>
</evidence>
<name>A0ABM7X6Y9_9BACT</name>
<evidence type="ECO:0000256" key="5">
    <source>
        <dbReference type="ARBA" id="ARBA00022989"/>
    </source>
</evidence>
<keyword evidence="8 9" id="KW-0407">Ion channel</keyword>
<keyword evidence="2 9" id="KW-0813">Transport</keyword>
<evidence type="ECO:0000256" key="1">
    <source>
        <dbReference type="ARBA" id="ARBA00004141"/>
    </source>
</evidence>
<dbReference type="PANTHER" id="PTHR30266">
    <property type="entry name" value="MECHANOSENSITIVE CHANNEL MSCL"/>
    <property type="match status" value="1"/>
</dbReference>
<dbReference type="NCBIfam" id="TIGR00220">
    <property type="entry name" value="mscL"/>
    <property type="match status" value="1"/>
</dbReference>
<evidence type="ECO:0000313" key="11">
    <source>
        <dbReference type="Proteomes" id="UP001162734"/>
    </source>
</evidence>
<accession>A0ABM7X6Y9</accession>
<evidence type="ECO:0000256" key="2">
    <source>
        <dbReference type="ARBA" id="ARBA00022448"/>
    </source>
</evidence>